<feature type="compositionally biased region" description="Low complexity" evidence="12">
    <location>
        <begin position="57"/>
        <end position="67"/>
    </location>
</feature>
<proteinExistence type="inferred from homology"/>
<evidence type="ECO:0000256" key="11">
    <source>
        <dbReference type="PROSITE-ProRule" id="PRU10141"/>
    </source>
</evidence>
<dbReference type="Proteomes" id="UP000024837">
    <property type="component" value="Unassembled WGS sequence"/>
</dbReference>
<organism evidence="14 15">
    <name type="scientific">Drechslerella stenobrocha 248</name>
    <dbReference type="NCBI Taxonomy" id="1043628"/>
    <lineage>
        <taxon>Eukaryota</taxon>
        <taxon>Fungi</taxon>
        <taxon>Dikarya</taxon>
        <taxon>Ascomycota</taxon>
        <taxon>Pezizomycotina</taxon>
        <taxon>Orbiliomycetes</taxon>
        <taxon>Orbiliales</taxon>
        <taxon>Orbiliaceae</taxon>
        <taxon>Drechslerella</taxon>
    </lineage>
</organism>
<keyword evidence="2" id="KW-0723">Serine/threonine-protein kinase</keyword>
<dbReference type="Gene3D" id="3.30.200.20">
    <property type="entry name" value="Phosphorylase Kinase, domain 1"/>
    <property type="match status" value="1"/>
</dbReference>
<evidence type="ECO:0000256" key="9">
    <source>
        <dbReference type="ARBA" id="ARBA00048659"/>
    </source>
</evidence>
<feature type="compositionally biased region" description="Polar residues" evidence="12">
    <location>
        <begin position="36"/>
        <end position="46"/>
    </location>
</feature>
<dbReference type="SUPFAM" id="SSF56112">
    <property type="entry name" value="Protein kinase-like (PK-like)"/>
    <property type="match status" value="1"/>
</dbReference>
<dbReference type="PANTHER" id="PTHR11042">
    <property type="entry name" value="EUKARYOTIC TRANSLATION INITIATION FACTOR 2-ALPHA KINASE EIF2-ALPHA KINASE -RELATED"/>
    <property type="match status" value="1"/>
</dbReference>
<keyword evidence="3" id="KW-0808">Transferase</keyword>
<dbReference type="PROSITE" id="PS00107">
    <property type="entry name" value="PROTEIN_KINASE_ATP"/>
    <property type="match status" value="1"/>
</dbReference>
<dbReference type="EMBL" id="KI966390">
    <property type="protein sequence ID" value="EWC48464.1"/>
    <property type="molecule type" value="Genomic_DNA"/>
</dbReference>
<dbReference type="GO" id="GO:0005634">
    <property type="term" value="C:nucleus"/>
    <property type="evidence" value="ECO:0007669"/>
    <property type="project" value="TreeGrafter"/>
</dbReference>
<evidence type="ECO:0000256" key="3">
    <source>
        <dbReference type="ARBA" id="ARBA00022679"/>
    </source>
</evidence>
<dbReference type="PANTHER" id="PTHR11042:SF160">
    <property type="entry name" value="EUKARYOTIC TRANSLATION INITIATION FACTOR 2-ALPHA KINASE 1"/>
    <property type="match status" value="1"/>
</dbReference>
<evidence type="ECO:0000256" key="4">
    <source>
        <dbReference type="ARBA" id="ARBA00022741"/>
    </source>
</evidence>
<evidence type="ECO:0000256" key="8">
    <source>
        <dbReference type="ARBA" id="ARBA00037982"/>
    </source>
</evidence>
<dbReference type="AlphaFoldDB" id="W7HYB7"/>
<evidence type="ECO:0000256" key="1">
    <source>
        <dbReference type="ARBA" id="ARBA00012513"/>
    </source>
</evidence>
<feature type="region of interest" description="Disordered" evidence="12">
    <location>
        <begin position="303"/>
        <end position="369"/>
    </location>
</feature>
<dbReference type="InterPro" id="IPR050339">
    <property type="entry name" value="CC_SR_Kinase"/>
</dbReference>
<comment type="catalytic activity">
    <reaction evidence="9">
        <text>L-threonyl-[protein] + ATP = O-phospho-L-threonyl-[protein] + ADP + H(+)</text>
        <dbReference type="Rhea" id="RHEA:46608"/>
        <dbReference type="Rhea" id="RHEA-COMP:11060"/>
        <dbReference type="Rhea" id="RHEA-COMP:11605"/>
        <dbReference type="ChEBI" id="CHEBI:15378"/>
        <dbReference type="ChEBI" id="CHEBI:30013"/>
        <dbReference type="ChEBI" id="CHEBI:30616"/>
        <dbReference type="ChEBI" id="CHEBI:61977"/>
        <dbReference type="ChEBI" id="CHEBI:456216"/>
        <dbReference type="EC" id="2.7.11.1"/>
    </reaction>
    <physiologicalReaction direction="left-to-right" evidence="9">
        <dbReference type="Rhea" id="RHEA:46609"/>
    </physiologicalReaction>
</comment>
<dbReference type="PROSITE" id="PS50011">
    <property type="entry name" value="PROTEIN_KINASE_DOM"/>
    <property type="match status" value="1"/>
</dbReference>
<dbReference type="Pfam" id="PF00069">
    <property type="entry name" value="Pkinase"/>
    <property type="match status" value="2"/>
</dbReference>
<feature type="region of interest" description="Disordered" evidence="12">
    <location>
        <begin position="1"/>
        <end position="109"/>
    </location>
</feature>
<reference evidence="14 15" key="1">
    <citation type="submission" date="2013-05" db="EMBL/GenBank/DDBJ databases">
        <title>Drechslerella stenobrocha genome reveals carnivorous origination and mechanical trapping mechanism of predatory fungi.</title>
        <authorList>
            <person name="Liu X."/>
            <person name="Zhang W."/>
            <person name="Liu K."/>
        </authorList>
    </citation>
    <scope>NUCLEOTIDE SEQUENCE [LARGE SCALE GENOMIC DNA]</scope>
    <source>
        <strain evidence="14 15">248</strain>
    </source>
</reference>
<evidence type="ECO:0000313" key="14">
    <source>
        <dbReference type="EMBL" id="EWC48464.1"/>
    </source>
</evidence>
<keyword evidence="7" id="KW-0652">Protein synthesis inhibitor</keyword>
<feature type="compositionally biased region" description="Acidic residues" evidence="12">
    <location>
        <begin position="17"/>
        <end position="34"/>
    </location>
</feature>
<dbReference type="GO" id="GO:0005737">
    <property type="term" value="C:cytoplasm"/>
    <property type="evidence" value="ECO:0007669"/>
    <property type="project" value="TreeGrafter"/>
</dbReference>
<name>W7HYB7_9PEZI</name>
<feature type="compositionally biased region" description="Basic and acidic residues" evidence="12">
    <location>
        <begin position="90"/>
        <end position="109"/>
    </location>
</feature>
<dbReference type="OrthoDB" id="1405469at2759"/>
<dbReference type="PROSITE" id="PS00108">
    <property type="entry name" value="PROTEIN_KINASE_ST"/>
    <property type="match status" value="1"/>
</dbReference>
<keyword evidence="5" id="KW-0418">Kinase</keyword>
<keyword evidence="4 11" id="KW-0547">Nucleotide-binding</keyword>
<comment type="similarity">
    <text evidence="8">Belongs to the protein kinase superfamily. Ser/Thr protein kinase family. GCN2 subfamily.</text>
</comment>
<dbReference type="HOGENOM" id="CLU_396901_0_0_1"/>
<dbReference type="EC" id="2.7.11.1" evidence="1"/>
<dbReference type="GO" id="GO:0017148">
    <property type="term" value="P:negative regulation of translation"/>
    <property type="evidence" value="ECO:0007669"/>
    <property type="project" value="UniProtKB-KW"/>
</dbReference>
<feature type="compositionally biased region" description="Acidic residues" evidence="12">
    <location>
        <begin position="317"/>
        <end position="356"/>
    </location>
</feature>
<evidence type="ECO:0000256" key="6">
    <source>
        <dbReference type="ARBA" id="ARBA00022840"/>
    </source>
</evidence>
<dbReference type="InterPro" id="IPR017441">
    <property type="entry name" value="Protein_kinase_ATP_BS"/>
</dbReference>
<dbReference type="SMART" id="SM00220">
    <property type="entry name" value="S_TKc"/>
    <property type="match status" value="1"/>
</dbReference>
<comment type="catalytic activity">
    <reaction evidence="10">
        <text>L-seryl-[protein] + ATP = O-phospho-L-seryl-[protein] + ADP + H(+)</text>
        <dbReference type="Rhea" id="RHEA:17989"/>
        <dbReference type="Rhea" id="RHEA-COMP:9863"/>
        <dbReference type="Rhea" id="RHEA-COMP:11604"/>
        <dbReference type="ChEBI" id="CHEBI:15378"/>
        <dbReference type="ChEBI" id="CHEBI:29999"/>
        <dbReference type="ChEBI" id="CHEBI:30616"/>
        <dbReference type="ChEBI" id="CHEBI:83421"/>
        <dbReference type="ChEBI" id="CHEBI:456216"/>
        <dbReference type="EC" id="2.7.11.1"/>
    </reaction>
    <physiologicalReaction direction="left-to-right" evidence="10">
        <dbReference type="Rhea" id="RHEA:17990"/>
    </physiologicalReaction>
</comment>
<dbReference type="GO" id="GO:0004694">
    <property type="term" value="F:eukaryotic translation initiation factor 2alpha kinase activity"/>
    <property type="evidence" value="ECO:0007669"/>
    <property type="project" value="TreeGrafter"/>
</dbReference>
<dbReference type="InterPro" id="IPR008271">
    <property type="entry name" value="Ser/Thr_kinase_AS"/>
</dbReference>
<keyword evidence="6 11" id="KW-0067">ATP-binding</keyword>
<dbReference type="GO" id="GO:0005524">
    <property type="term" value="F:ATP binding"/>
    <property type="evidence" value="ECO:0007669"/>
    <property type="project" value="UniProtKB-UniRule"/>
</dbReference>
<dbReference type="InterPro" id="IPR000719">
    <property type="entry name" value="Prot_kinase_dom"/>
</dbReference>
<accession>W7HYB7</accession>
<feature type="binding site" evidence="11">
    <location>
        <position position="234"/>
    </location>
    <ligand>
        <name>ATP</name>
        <dbReference type="ChEBI" id="CHEBI:30616"/>
    </ligand>
</feature>
<evidence type="ECO:0000256" key="5">
    <source>
        <dbReference type="ARBA" id="ARBA00022777"/>
    </source>
</evidence>
<evidence type="ECO:0000259" key="13">
    <source>
        <dbReference type="PROSITE" id="PS50011"/>
    </source>
</evidence>
<feature type="compositionally biased region" description="Basic and acidic residues" evidence="12">
    <location>
        <begin position="47"/>
        <end position="56"/>
    </location>
</feature>
<sequence>MASTPKEEQLPLGPPDEWSESSESEPSSSEEDSDNNNHLSGNGSRSDGSKGPRPEHSSLASSSKGRSANAVDLRNEDHLKMLLQATSTEDQIRDVLRRPEHQHRSPEERQQIVNRALRKMADFGALDPKVLEYGGKAYESHRKAVRVYLGSLIDAVSGDLGEAKLLPPAMPNLDLDSPRRFRLQTPRLGLEAAGPDGSTIFGPRWDDVECLGKGAFGSVWACKNLMDGEIYAVKRIIITNDFLKIASIADFDLREKAFAELHHEVKVLARLDHPNIVRYYGSWMERMAPEDFEKIREKICPEGMSEYTGEDSNLSYEDSDDEDEDSDDEDSDEEDADDDEGDNGDDEDGGSDDDSERDSNSYQYYSENSDNEDALDLLASKQITLAPPSINFSDLIDFPSRSIEHSSSHNPSLSGNPLWKSSVTTSGSELEIVPRSELTCSPPTEKLNIHILSIQMAKYSLSLNEFLTTPTDGLAPTKDSGLGYKFQPRIAVELLLRIADGVEYMHHHHLVHRDLKPANIFLKVEHGAIGNMQGSVRVSGCKCSLRGSACPEDGGCLPGSLCWVTPKIGDFGLTADIKRTLELANGKKSSRSPLKSPIGGTVPYMPPSWAEKAAEGVEAGQSRTTDKESTLHLTDAYALGIIFFELLHPFATISERYFEINKLREQARHEDPFPNDFCHQHAPSLRPGVLATIKALILRLTCGKTSRMAVSELKLELENLLERI</sequence>
<evidence type="ECO:0000256" key="2">
    <source>
        <dbReference type="ARBA" id="ARBA00022527"/>
    </source>
</evidence>
<evidence type="ECO:0000313" key="15">
    <source>
        <dbReference type="Proteomes" id="UP000024837"/>
    </source>
</evidence>
<protein>
    <recommendedName>
        <fullName evidence="1">non-specific serine/threonine protein kinase</fullName>
        <ecNumber evidence="1">2.7.11.1</ecNumber>
    </recommendedName>
</protein>
<evidence type="ECO:0000256" key="10">
    <source>
        <dbReference type="ARBA" id="ARBA00048977"/>
    </source>
</evidence>
<evidence type="ECO:0000256" key="7">
    <source>
        <dbReference type="ARBA" id="ARBA00023193"/>
    </source>
</evidence>
<keyword evidence="15" id="KW-1185">Reference proteome</keyword>
<dbReference type="Gene3D" id="1.10.510.10">
    <property type="entry name" value="Transferase(Phosphotransferase) domain 1"/>
    <property type="match status" value="1"/>
</dbReference>
<gene>
    <name evidence="14" type="ORF">DRE_02233</name>
</gene>
<evidence type="ECO:0000256" key="12">
    <source>
        <dbReference type="SAM" id="MobiDB-lite"/>
    </source>
</evidence>
<dbReference type="InterPro" id="IPR011009">
    <property type="entry name" value="Kinase-like_dom_sf"/>
</dbReference>
<feature type="domain" description="Protein kinase" evidence="13">
    <location>
        <begin position="205"/>
        <end position="724"/>
    </location>
</feature>